<evidence type="ECO:0000256" key="7">
    <source>
        <dbReference type="SAM" id="Phobius"/>
    </source>
</evidence>
<feature type="transmembrane region" description="Helical" evidence="7">
    <location>
        <begin position="129"/>
        <end position="151"/>
    </location>
</feature>
<evidence type="ECO:0000256" key="2">
    <source>
        <dbReference type="ARBA" id="ARBA00007942"/>
    </source>
</evidence>
<keyword evidence="3" id="KW-1003">Cell membrane</keyword>
<dbReference type="RefSeq" id="WP_115899106.1">
    <property type="nucleotide sequence ID" value="NZ_QUNG01000018.1"/>
</dbReference>
<dbReference type="Proteomes" id="UP000256542">
    <property type="component" value="Unassembled WGS sequence"/>
</dbReference>
<gene>
    <name evidence="8" type="ORF">DFP81_11856</name>
</gene>
<protein>
    <submittedName>
        <fullName evidence="8">Ribose transport system permease protein</fullName>
    </submittedName>
</protein>
<comment type="caution">
    <text evidence="8">The sequence shown here is derived from an EMBL/GenBank/DDBJ whole genome shotgun (WGS) entry which is preliminary data.</text>
</comment>
<evidence type="ECO:0000256" key="5">
    <source>
        <dbReference type="ARBA" id="ARBA00022989"/>
    </source>
</evidence>
<dbReference type="GO" id="GO:0022857">
    <property type="term" value="F:transmembrane transporter activity"/>
    <property type="evidence" value="ECO:0007669"/>
    <property type="project" value="InterPro"/>
</dbReference>
<sequence>MNILTRVINLPGLKRKAHASRQAEGVLIALAVITLFASLRYDAFLSEYNIMTFLAYNSMFILIGLGMCFVIMTGGIDLSVGSVVALSSVVVAKVSEYGIEVALPVGILVGVTTGTINALVITRLKIVPFIATLAMMLGARGMALVISGNQSVDVSWESNFTQFGLGKMFDFIPWPVVTMLLAFAFCWLLLEKFAFGRHVLAIGGNEEASKLMGLEVNRTLFGVYVLSGALAGLSGVMLASGFGAGQPLEGLGWELSAIAAVVVGGTLLTGGLGSITSTLLGAILLGLIFNILNFENGLGTISFSAYWQSIIRGGFLLVVVVIQAKMMNRKKAH</sequence>
<evidence type="ECO:0000256" key="6">
    <source>
        <dbReference type="ARBA" id="ARBA00023136"/>
    </source>
</evidence>
<feature type="transmembrane region" description="Helical" evidence="7">
    <location>
        <begin position="220"/>
        <end position="244"/>
    </location>
</feature>
<dbReference type="InterPro" id="IPR001851">
    <property type="entry name" value="ABC_transp_permease"/>
</dbReference>
<feature type="transmembrane region" description="Helical" evidence="7">
    <location>
        <begin position="53"/>
        <end position="71"/>
    </location>
</feature>
<accession>A0A3E0DCE1</accession>
<dbReference type="AlphaFoldDB" id="A0A3E0DCE1"/>
<keyword evidence="6 7" id="KW-0472">Membrane</keyword>
<dbReference type="PANTHER" id="PTHR32196:SF72">
    <property type="entry name" value="RIBOSE IMPORT PERMEASE PROTEIN RBSC"/>
    <property type="match status" value="1"/>
</dbReference>
<keyword evidence="9" id="KW-1185">Reference proteome</keyword>
<feature type="transmembrane region" description="Helical" evidence="7">
    <location>
        <begin position="250"/>
        <end position="268"/>
    </location>
</feature>
<keyword evidence="5 7" id="KW-1133">Transmembrane helix</keyword>
<dbReference type="PANTHER" id="PTHR32196">
    <property type="entry name" value="ABC TRANSPORTER PERMEASE PROTEIN YPHD-RELATED-RELATED"/>
    <property type="match status" value="1"/>
</dbReference>
<evidence type="ECO:0000256" key="1">
    <source>
        <dbReference type="ARBA" id="ARBA00004429"/>
    </source>
</evidence>
<dbReference type="OrthoDB" id="5422926at2"/>
<proteinExistence type="inferred from homology"/>
<evidence type="ECO:0000256" key="4">
    <source>
        <dbReference type="ARBA" id="ARBA00022692"/>
    </source>
</evidence>
<feature type="transmembrane region" description="Helical" evidence="7">
    <location>
        <begin position="275"/>
        <end position="293"/>
    </location>
</feature>
<comment type="subcellular location">
    <subcellularLocation>
        <location evidence="1">Cell inner membrane</location>
        <topology evidence="1">Multi-pass membrane protein</topology>
    </subcellularLocation>
</comment>
<name>A0A3E0DCE1_9GAMM</name>
<dbReference type="EMBL" id="QUNG01000018">
    <property type="protein sequence ID" value="REG79561.1"/>
    <property type="molecule type" value="Genomic_DNA"/>
</dbReference>
<dbReference type="CDD" id="cd06579">
    <property type="entry name" value="TM_PBP1_transp_AraH_like"/>
    <property type="match status" value="1"/>
</dbReference>
<evidence type="ECO:0000256" key="3">
    <source>
        <dbReference type="ARBA" id="ARBA00022475"/>
    </source>
</evidence>
<dbReference type="Pfam" id="PF02653">
    <property type="entry name" value="BPD_transp_2"/>
    <property type="match status" value="1"/>
</dbReference>
<dbReference type="GO" id="GO:0005886">
    <property type="term" value="C:plasma membrane"/>
    <property type="evidence" value="ECO:0007669"/>
    <property type="project" value="UniProtKB-SubCell"/>
</dbReference>
<feature type="transmembrane region" description="Helical" evidence="7">
    <location>
        <begin position="101"/>
        <end position="122"/>
    </location>
</feature>
<feature type="transmembrane region" description="Helical" evidence="7">
    <location>
        <begin position="23"/>
        <end position="41"/>
    </location>
</feature>
<feature type="transmembrane region" description="Helical" evidence="7">
    <location>
        <begin position="171"/>
        <end position="190"/>
    </location>
</feature>
<evidence type="ECO:0000313" key="8">
    <source>
        <dbReference type="EMBL" id="REG79561.1"/>
    </source>
</evidence>
<comment type="similarity">
    <text evidence="2">Belongs to the binding-protein-dependent transport system permease family. AraH/RbsC subfamily.</text>
</comment>
<evidence type="ECO:0000313" key="9">
    <source>
        <dbReference type="Proteomes" id="UP000256542"/>
    </source>
</evidence>
<feature type="transmembrane region" description="Helical" evidence="7">
    <location>
        <begin position="305"/>
        <end position="324"/>
    </location>
</feature>
<reference evidence="8 9" key="1">
    <citation type="submission" date="2018-08" db="EMBL/GenBank/DDBJ databases">
        <title>Genomic Encyclopedia of Type Strains, Phase III (KMG-III): the genomes of soil and plant-associated and newly described type strains.</title>
        <authorList>
            <person name="Whitman W."/>
        </authorList>
    </citation>
    <scope>NUCLEOTIDE SEQUENCE [LARGE SCALE GENOMIC DNA]</scope>
    <source>
        <strain evidence="8 9">CECT 7375</strain>
    </source>
</reference>
<organism evidence="8 9">
    <name type="scientific">Marinomonas pollencensis</name>
    <dbReference type="NCBI Taxonomy" id="491954"/>
    <lineage>
        <taxon>Bacteria</taxon>
        <taxon>Pseudomonadati</taxon>
        <taxon>Pseudomonadota</taxon>
        <taxon>Gammaproteobacteria</taxon>
        <taxon>Oceanospirillales</taxon>
        <taxon>Oceanospirillaceae</taxon>
        <taxon>Marinomonas</taxon>
    </lineage>
</organism>
<keyword evidence="4 7" id="KW-0812">Transmembrane</keyword>